<accession>A0ABS1VMW9</accession>
<dbReference type="Gene3D" id="3.90.1200.10">
    <property type="match status" value="1"/>
</dbReference>
<dbReference type="SUPFAM" id="SSF56112">
    <property type="entry name" value="Protein kinase-like (PK-like)"/>
    <property type="match status" value="1"/>
</dbReference>
<gene>
    <name evidence="2" type="ORF">JKJ07_14185</name>
</gene>
<dbReference type="RefSeq" id="WP_202991981.1">
    <property type="nucleotide sequence ID" value="NZ_JAENHO010000004.1"/>
</dbReference>
<dbReference type="Proteomes" id="UP000598996">
    <property type="component" value="Unassembled WGS sequence"/>
</dbReference>
<evidence type="ECO:0000259" key="1">
    <source>
        <dbReference type="Pfam" id="PF01636"/>
    </source>
</evidence>
<dbReference type="InterPro" id="IPR051678">
    <property type="entry name" value="AGP_Transferase"/>
</dbReference>
<dbReference type="Gene3D" id="3.30.200.20">
    <property type="entry name" value="Phosphorylase Kinase, domain 1"/>
    <property type="match status" value="1"/>
</dbReference>
<keyword evidence="3" id="KW-1185">Reference proteome</keyword>
<evidence type="ECO:0000313" key="3">
    <source>
        <dbReference type="Proteomes" id="UP000598996"/>
    </source>
</evidence>
<dbReference type="PANTHER" id="PTHR21310:SF15">
    <property type="entry name" value="AMINOGLYCOSIDE PHOSPHOTRANSFERASE DOMAIN-CONTAINING PROTEIN"/>
    <property type="match status" value="1"/>
</dbReference>
<protein>
    <submittedName>
        <fullName evidence="2">Aminoglycoside phosphotransferase family protein</fullName>
    </submittedName>
</protein>
<evidence type="ECO:0000313" key="2">
    <source>
        <dbReference type="EMBL" id="MBL7255464.1"/>
    </source>
</evidence>
<feature type="domain" description="Aminoglycoside phosphotransferase" evidence="1">
    <location>
        <begin position="35"/>
        <end position="284"/>
    </location>
</feature>
<dbReference type="Pfam" id="PF01636">
    <property type="entry name" value="APH"/>
    <property type="match status" value="1"/>
</dbReference>
<sequence length="325" mass="36407">MESITKNRQSLDTLRAMVTRAYGKDQVPSRTGKWVHELGHGWFNVAYRVRLRDGRDVVLKIAPPPGVDVMTYERGAMATELAAIELIRESTAVPVPAVDFVDTTGELGGADWFFMPYVDADNYGVIRSTLSAREQDKLDQALGLATRELNAIRGDRFGPLIGPGSPSWRTQFLTMFETVLADGSRKGVDLDYPALRALAESQAGCLDEVTEPRLVEWDLWDSNVLVRDGRIVCIIDHERAFYGDPLIEAGFVATQLRSFGDPTAFLRGYGKLTLTPAEHDRRRLYTLHLTLIMLIETAYRGVTGPRHLDWVRARLTEALALFDRP</sequence>
<dbReference type="EMBL" id="JAENHO010000004">
    <property type="protein sequence ID" value="MBL7255464.1"/>
    <property type="molecule type" value="Genomic_DNA"/>
</dbReference>
<dbReference type="InterPro" id="IPR002575">
    <property type="entry name" value="Aminoglycoside_PTrfase"/>
</dbReference>
<dbReference type="PANTHER" id="PTHR21310">
    <property type="entry name" value="AMINOGLYCOSIDE PHOSPHOTRANSFERASE-RELATED-RELATED"/>
    <property type="match status" value="1"/>
</dbReference>
<organism evidence="2 3">
    <name type="scientific">Paractinoplanes lichenicola</name>
    <dbReference type="NCBI Taxonomy" id="2802976"/>
    <lineage>
        <taxon>Bacteria</taxon>
        <taxon>Bacillati</taxon>
        <taxon>Actinomycetota</taxon>
        <taxon>Actinomycetes</taxon>
        <taxon>Micromonosporales</taxon>
        <taxon>Micromonosporaceae</taxon>
        <taxon>Paractinoplanes</taxon>
    </lineage>
</organism>
<reference evidence="2 3" key="1">
    <citation type="submission" date="2021-01" db="EMBL/GenBank/DDBJ databases">
        <title>Actinoplanes sp. nov. LDG1-01 isolated from lichen.</title>
        <authorList>
            <person name="Saeng-In P."/>
            <person name="Phongsopitanun W."/>
            <person name="Kanchanasin P."/>
            <person name="Yuki M."/>
            <person name="Kudo T."/>
            <person name="Ohkuma M."/>
            <person name="Tanasupawat S."/>
        </authorList>
    </citation>
    <scope>NUCLEOTIDE SEQUENCE [LARGE SCALE GENOMIC DNA]</scope>
    <source>
        <strain evidence="2 3">LDG1-01</strain>
    </source>
</reference>
<dbReference type="InterPro" id="IPR011009">
    <property type="entry name" value="Kinase-like_dom_sf"/>
</dbReference>
<name>A0ABS1VMW9_9ACTN</name>
<comment type="caution">
    <text evidence="2">The sequence shown here is derived from an EMBL/GenBank/DDBJ whole genome shotgun (WGS) entry which is preliminary data.</text>
</comment>
<proteinExistence type="predicted"/>